<accession>A0A364V8M2</accession>
<comment type="caution">
    <text evidence="6">The sequence shown here is derived from an EMBL/GenBank/DDBJ whole genome shotgun (WGS) entry which is preliminary data.</text>
</comment>
<keyword evidence="2" id="KW-0645">Protease</keyword>
<dbReference type="PROSITE" id="PS51935">
    <property type="entry name" value="NLPC_P60"/>
    <property type="match status" value="1"/>
</dbReference>
<proteinExistence type="inferred from homology"/>
<evidence type="ECO:0000313" key="7">
    <source>
        <dbReference type="Proteomes" id="UP000251577"/>
    </source>
</evidence>
<reference evidence="6 7" key="1">
    <citation type="journal article" date="2018" name="Syst. Appl. Microbiol.">
        <title>Corynebacterium heidelbergense sp. nov., isolated from the preen glands of Egyptian geese (Alopochen aegyptiacus).</title>
        <authorList>
            <person name="Braun M.S."/>
            <person name="Wang E."/>
            <person name="Zimmermann S."/>
            <person name="Wink M."/>
        </authorList>
    </citation>
    <scope>NUCLEOTIDE SEQUENCE [LARGE SCALE GENOMIC DNA]</scope>
    <source>
        <strain evidence="6 7">647</strain>
    </source>
</reference>
<keyword evidence="4" id="KW-0788">Thiol protease</keyword>
<evidence type="ECO:0000256" key="3">
    <source>
        <dbReference type="ARBA" id="ARBA00022801"/>
    </source>
</evidence>
<evidence type="ECO:0000256" key="1">
    <source>
        <dbReference type="ARBA" id="ARBA00007074"/>
    </source>
</evidence>
<gene>
    <name evidence="6" type="ORF">DLJ54_01190</name>
</gene>
<evidence type="ECO:0000313" key="6">
    <source>
        <dbReference type="EMBL" id="RAV32916.1"/>
    </source>
</evidence>
<dbReference type="GO" id="GO:0006508">
    <property type="term" value="P:proteolysis"/>
    <property type="evidence" value="ECO:0007669"/>
    <property type="project" value="UniProtKB-KW"/>
</dbReference>
<dbReference type="AlphaFoldDB" id="A0A364V8M2"/>
<dbReference type="Proteomes" id="UP000251577">
    <property type="component" value="Unassembled WGS sequence"/>
</dbReference>
<dbReference type="GO" id="GO:0008234">
    <property type="term" value="F:cysteine-type peptidase activity"/>
    <property type="evidence" value="ECO:0007669"/>
    <property type="project" value="UniProtKB-KW"/>
</dbReference>
<dbReference type="Pfam" id="PF00877">
    <property type="entry name" value="NLPC_P60"/>
    <property type="match status" value="1"/>
</dbReference>
<organism evidence="6 7">
    <name type="scientific">Corynebacterium heidelbergense</name>
    <dbReference type="NCBI Taxonomy" id="2055947"/>
    <lineage>
        <taxon>Bacteria</taxon>
        <taxon>Bacillati</taxon>
        <taxon>Actinomycetota</taxon>
        <taxon>Actinomycetes</taxon>
        <taxon>Mycobacteriales</taxon>
        <taxon>Corynebacteriaceae</taxon>
        <taxon>Corynebacterium</taxon>
    </lineage>
</organism>
<dbReference type="PANTHER" id="PTHR47359:SF3">
    <property type="entry name" value="NLP_P60 DOMAIN-CONTAINING PROTEIN-RELATED"/>
    <property type="match status" value="1"/>
</dbReference>
<dbReference type="InterPro" id="IPR000064">
    <property type="entry name" value="NLP_P60_dom"/>
</dbReference>
<dbReference type="InterPro" id="IPR038765">
    <property type="entry name" value="Papain-like_cys_pep_sf"/>
</dbReference>
<dbReference type="SUPFAM" id="SSF54001">
    <property type="entry name" value="Cysteine proteinases"/>
    <property type="match status" value="1"/>
</dbReference>
<dbReference type="PANTHER" id="PTHR47359">
    <property type="entry name" value="PEPTIDOGLYCAN DL-ENDOPEPTIDASE CWLO"/>
    <property type="match status" value="1"/>
</dbReference>
<protein>
    <recommendedName>
        <fullName evidence="5">NlpC/P60 domain-containing protein</fullName>
    </recommendedName>
</protein>
<name>A0A364V8M2_9CORY</name>
<comment type="similarity">
    <text evidence="1">Belongs to the peptidase C40 family.</text>
</comment>
<dbReference type="InterPro" id="IPR051794">
    <property type="entry name" value="PG_Endopeptidase_C40"/>
</dbReference>
<keyword evidence="3" id="KW-0378">Hydrolase</keyword>
<evidence type="ECO:0000259" key="5">
    <source>
        <dbReference type="PROSITE" id="PS51935"/>
    </source>
</evidence>
<keyword evidence="7" id="KW-1185">Reference proteome</keyword>
<dbReference type="EMBL" id="QHCV01000007">
    <property type="protein sequence ID" value="RAV32916.1"/>
    <property type="molecule type" value="Genomic_DNA"/>
</dbReference>
<dbReference type="Gene3D" id="3.90.1720.10">
    <property type="entry name" value="endopeptidase domain like (from Nostoc punctiforme)"/>
    <property type="match status" value="1"/>
</dbReference>
<sequence length="294" mass="29145">MAMVDNLTKATSATLGLVDAGHRLDDIAQEANGAVNACIADLTVEAVQCMYDVYRVLAAGAATGPGAVAIDLAVAPIVAKHVSSGLLRLADLSAELDALTGQVAAVDIPGAPTPPSTAPLTEGLRQAADQVAAIPAASEPPTGMSPAALPGPSAAEETAIPVAPANVAPLSPSAAPGSPSPQASAAVQAALSAVGTPYQWGGTSPGVGLDCSGLTQWAYSQAGVQIPRTAAEQAVGPQIAPDQLAPGDLAVWDGHVAMVIGDGQMVEAGDPVEVSPIRTENMGMGFHGFFRPTG</sequence>
<feature type="domain" description="NlpC/P60" evidence="5">
    <location>
        <begin position="180"/>
        <end position="294"/>
    </location>
</feature>
<evidence type="ECO:0000256" key="2">
    <source>
        <dbReference type="ARBA" id="ARBA00022670"/>
    </source>
</evidence>
<evidence type="ECO:0000256" key="4">
    <source>
        <dbReference type="ARBA" id="ARBA00022807"/>
    </source>
</evidence>